<organism evidence="2 3">
    <name type="scientific">Acorus calamus</name>
    <name type="common">Sweet flag</name>
    <dbReference type="NCBI Taxonomy" id="4465"/>
    <lineage>
        <taxon>Eukaryota</taxon>
        <taxon>Viridiplantae</taxon>
        <taxon>Streptophyta</taxon>
        <taxon>Embryophyta</taxon>
        <taxon>Tracheophyta</taxon>
        <taxon>Spermatophyta</taxon>
        <taxon>Magnoliopsida</taxon>
        <taxon>Liliopsida</taxon>
        <taxon>Acoraceae</taxon>
        <taxon>Acorus</taxon>
    </lineage>
</organism>
<accession>A0AAV9DUU5</accession>
<comment type="caution">
    <text evidence="2">The sequence shown here is derived from an EMBL/GenBank/DDBJ whole genome shotgun (WGS) entry which is preliminary data.</text>
</comment>
<reference evidence="2" key="1">
    <citation type="journal article" date="2023" name="Nat. Commun.">
        <title>Diploid and tetraploid genomes of Acorus and the evolution of monocots.</title>
        <authorList>
            <person name="Ma L."/>
            <person name="Liu K.W."/>
            <person name="Li Z."/>
            <person name="Hsiao Y.Y."/>
            <person name="Qi Y."/>
            <person name="Fu T."/>
            <person name="Tang G.D."/>
            <person name="Zhang D."/>
            <person name="Sun W.H."/>
            <person name="Liu D.K."/>
            <person name="Li Y."/>
            <person name="Chen G.Z."/>
            <person name="Liu X.D."/>
            <person name="Liao X.Y."/>
            <person name="Jiang Y.T."/>
            <person name="Yu X."/>
            <person name="Hao Y."/>
            <person name="Huang J."/>
            <person name="Zhao X.W."/>
            <person name="Ke S."/>
            <person name="Chen Y.Y."/>
            <person name="Wu W.L."/>
            <person name="Hsu J.L."/>
            <person name="Lin Y.F."/>
            <person name="Huang M.D."/>
            <person name="Li C.Y."/>
            <person name="Huang L."/>
            <person name="Wang Z.W."/>
            <person name="Zhao X."/>
            <person name="Zhong W.Y."/>
            <person name="Peng D.H."/>
            <person name="Ahmad S."/>
            <person name="Lan S."/>
            <person name="Zhang J.S."/>
            <person name="Tsai W.C."/>
            <person name="Van de Peer Y."/>
            <person name="Liu Z.J."/>
        </authorList>
    </citation>
    <scope>NUCLEOTIDE SEQUENCE</scope>
    <source>
        <strain evidence="2">CP</strain>
    </source>
</reference>
<reference evidence="2" key="2">
    <citation type="submission" date="2023-06" db="EMBL/GenBank/DDBJ databases">
        <authorList>
            <person name="Ma L."/>
            <person name="Liu K.-W."/>
            <person name="Li Z."/>
            <person name="Hsiao Y.-Y."/>
            <person name="Qi Y."/>
            <person name="Fu T."/>
            <person name="Tang G."/>
            <person name="Zhang D."/>
            <person name="Sun W.-H."/>
            <person name="Liu D.-K."/>
            <person name="Li Y."/>
            <person name="Chen G.-Z."/>
            <person name="Liu X.-D."/>
            <person name="Liao X.-Y."/>
            <person name="Jiang Y.-T."/>
            <person name="Yu X."/>
            <person name="Hao Y."/>
            <person name="Huang J."/>
            <person name="Zhao X.-W."/>
            <person name="Ke S."/>
            <person name="Chen Y.-Y."/>
            <person name="Wu W.-L."/>
            <person name="Hsu J.-L."/>
            <person name="Lin Y.-F."/>
            <person name="Huang M.-D."/>
            <person name="Li C.-Y."/>
            <person name="Huang L."/>
            <person name="Wang Z.-W."/>
            <person name="Zhao X."/>
            <person name="Zhong W.-Y."/>
            <person name="Peng D.-H."/>
            <person name="Ahmad S."/>
            <person name="Lan S."/>
            <person name="Zhang J.-S."/>
            <person name="Tsai W.-C."/>
            <person name="Van De Peer Y."/>
            <person name="Liu Z.-J."/>
        </authorList>
    </citation>
    <scope>NUCLEOTIDE SEQUENCE</scope>
    <source>
        <strain evidence="2">CP</strain>
        <tissue evidence="2">Leaves</tissue>
    </source>
</reference>
<evidence type="ECO:0000256" key="1">
    <source>
        <dbReference type="SAM" id="Phobius"/>
    </source>
</evidence>
<name>A0AAV9DUU5_ACOCL</name>
<evidence type="ECO:0000313" key="3">
    <source>
        <dbReference type="Proteomes" id="UP001180020"/>
    </source>
</evidence>
<evidence type="ECO:0000313" key="2">
    <source>
        <dbReference type="EMBL" id="KAK1305007.1"/>
    </source>
</evidence>
<keyword evidence="1" id="KW-0812">Transmembrane</keyword>
<feature type="transmembrane region" description="Helical" evidence="1">
    <location>
        <begin position="48"/>
        <end position="66"/>
    </location>
</feature>
<dbReference type="AlphaFoldDB" id="A0AAV9DUU5"/>
<dbReference type="EMBL" id="JAUJYO010000011">
    <property type="protein sequence ID" value="KAK1305007.1"/>
    <property type="molecule type" value="Genomic_DNA"/>
</dbReference>
<keyword evidence="1" id="KW-0472">Membrane</keyword>
<protein>
    <submittedName>
        <fullName evidence="2">Equilibrative nucleotide transporter 2</fullName>
    </submittedName>
</protein>
<sequence length="69" mass="7588">MESIACYLTAGELTEQHSYETWTSSKDYLPYWLPTEQNDLATSGRGGIGSYIGICIISGAFGVAYASRW</sequence>
<keyword evidence="3" id="KW-1185">Reference proteome</keyword>
<gene>
    <name evidence="2" type="primary">ENT2</name>
    <name evidence="2" type="ORF">QJS10_CPB11g01050</name>
</gene>
<keyword evidence="1" id="KW-1133">Transmembrane helix</keyword>
<proteinExistence type="predicted"/>
<dbReference type="Proteomes" id="UP001180020">
    <property type="component" value="Unassembled WGS sequence"/>
</dbReference>